<dbReference type="Proteomes" id="UP001596333">
    <property type="component" value="Unassembled WGS sequence"/>
</dbReference>
<comment type="caution">
    <text evidence="1">The sequence shown here is derived from an EMBL/GenBank/DDBJ whole genome shotgun (WGS) entry which is preliminary data.</text>
</comment>
<reference evidence="1 2" key="1">
    <citation type="journal article" date="2019" name="Int. J. Syst. Evol. Microbiol.">
        <title>The Global Catalogue of Microorganisms (GCM) 10K type strain sequencing project: providing services to taxonomists for standard genome sequencing and annotation.</title>
        <authorList>
            <consortium name="The Broad Institute Genomics Platform"/>
            <consortium name="The Broad Institute Genome Sequencing Center for Infectious Disease"/>
            <person name="Wu L."/>
            <person name="Ma J."/>
        </authorList>
    </citation>
    <scope>NUCLEOTIDE SEQUENCE [LARGE SCALE GENOMIC DNA]</scope>
    <source>
        <strain evidence="1 2">Y73</strain>
    </source>
</reference>
<dbReference type="AlphaFoldDB" id="A0ABD5ULG5"/>
<dbReference type="RefSeq" id="WP_379769899.1">
    <property type="nucleotide sequence ID" value="NZ_JBHSXI010000020.1"/>
</dbReference>
<keyword evidence="1" id="KW-0540">Nuclease</keyword>
<protein>
    <submittedName>
        <fullName evidence="1">Homing endonuclease associated repeat-containing protein</fullName>
    </submittedName>
</protein>
<name>A0ABD5ULG5_9EURY</name>
<dbReference type="GO" id="GO:0004519">
    <property type="term" value="F:endonuclease activity"/>
    <property type="evidence" value="ECO:0007669"/>
    <property type="project" value="UniProtKB-KW"/>
</dbReference>
<evidence type="ECO:0000313" key="1">
    <source>
        <dbReference type="EMBL" id="MFC6890230.1"/>
    </source>
</evidence>
<organism evidence="1 2">
    <name type="scientific">Halorubrum trueperi</name>
    <dbReference type="NCBI Taxonomy" id="2004704"/>
    <lineage>
        <taxon>Archaea</taxon>
        <taxon>Methanobacteriati</taxon>
        <taxon>Methanobacteriota</taxon>
        <taxon>Stenosarchaea group</taxon>
        <taxon>Halobacteria</taxon>
        <taxon>Halobacteriales</taxon>
        <taxon>Haloferacaceae</taxon>
        <taxon>Halorubrum</taxon>
    </lineage>
</organism>
<keyword evidence="2" id="KW-1185">Reference proteome</keyword>
<dbReference type="EMBL" id="JBHSXI010000020">
    <property type="protein sequence ID" value="MFC6890230.1"/>
    <property type="molecule type" value="Genomic_DNA"/>
</dbReference>
<dbReference type="InterPro" id="IPR041025">
    <property type="entry name" value="HNH_repeat"/>
</dbReference>
<keyword evidence="1" id="KW-0255">Endonuclease</keyword>
<evidence type="ECO:0000313" key="2">
    <source>
        <dbReference type="Proteomes" id="UP001596333"/>
    </source>
</evidence>
<gene>
    <name evidence="1" type="ORF">ACFQEY_14605</name>
</gene>
<proteinExistence type="predicted"/>
<dbReference type="Pfam" id="PF18780">
    <property type="entry name" value="HNH_repeat"/>
    <property type="match status" value="3"/>
</dbReference>
<sequence>MAYSDEKLLNDIRAVADTVDRSPSLQDYREYGEYAATTITRRFDSWQDAVARAGFKPHDAETAIPEDDLLRELQRLAEELNEQPTVEAMNEEGKYWASTYKRRFGSWSNALAEAGFEPADVRTKERISEADLLAELERLADKHGEPPTFQLMSDEGAYASRTYVNRFGSWNEALDAAFD</sequence>
<keyword evidence="1" id="KW-0378">Hydrolase</keyword>
<accession>A0ABD5ULG5</accession>